<feature type="domain" description="DUF6534" evidence="3">
    <location>
        <begin position="166"/>
        <end position="252"/>
    </location>
</feature>
<organism evidence="4 5">
    <name type="scientific">Heliocybe sulcata</name>
    <dbReference type="NCBI Taxonomy" id="5364"/>
    <lineage>
        <taxon>Eukaryota</taxon>
        <taxon>Fungi</taxon>
        <taxon>Dikarya</taxon>
        <taxon>Basidiomycota</taxon>
        <taxon>Agaricomycotina</taxon>
        <taxon>Agaricomycetes</taxon>
        <taxon>Gloeophyllales</taxon>
        <taxon>Gloeophyllaceae</taxon>
        <taxon>Heliocybe</taxon>
    </lineage>
</organism>
<feature type="transmembrane region" description="Helical" evidence="2">
    <location>
        <begin position="82"/>
        <end position="104"/>
    </location>
</feature>
<sequence>MAVVDEILGSVLVGIFIAAILYGITTTQAFMYYQNYPNDQKMLKSMVGMIWFMETLHTGFCIDFVYKYVITEFGNAKYMNHIYWSGGITVLLGVLITAMVHGYYVRRVWILSDRNIFLTLLVGFLATLRFGFGIATTVLSYTLSEWSVFRAKKVPLMTLAGGLSSAAAVDLIVAAALSYFLEKNRTGFQRSDTRINLLMAYIINTGALTTIFSLIIVIAFAAMPGSLVFLAFVEIQSKLYANSFLASLNARKQLMKSGQRATAYTSYELSHGRTGATPIIEVFHETTRTVDGPPTPTKSVMSMGKESYAV</sequence>
<keyword evidence="2" id="KW-1133">Transmembrane helix</keyword>
<feature type="region of interest" description="Disordered" evidence="1">
    <location>
        <begin position="288"/>
        <end position="310"/>
    </location>
</feature>
<dbReference type="Pfam" id="PF20152">
    <property type="entry name" value="DUF6534"/>
    <property type="match status" value="1"/>
</dbReference>
<proteinExistence type="predicted"/>
<dbReference type="STRING" id="5364.A0A5C3MSD6"/>
<evidence type="ECO:0000256" key="1">
    <source>
        <dbReference type="SAM" id="MobiDB-lite"/>
    </source>
</evidence>
<dbReference type="InterPro" id="IPR045339">
    <property type="entry name" value="DUF6534"/>
</dbReference>
<keyword evidence="2" id="KW-0812">Transmembrane</keyword>
<keyword evidence="5" id="KW-1185">Reference proteome</keyword>
<dbReference type="Proteomes" id="UP000305948">
    <property type="component" value="Unassembled WGS sequence"/>
</dbReference>
<dbReference type="OrthoDB" id="3270417at2759"/>
<protein>
    <recommendedName>
        <fullName evidence="3">DUF6534 domain-containing protein</fullName>
    </recommendedName>
</protein>
<dbReference type="PANTHER" id="PTHR40465:SF1">
    <property type="entry name" value="DUF6534 DOMAIN-CONTAINING PROTEIN"/>
    <property type="match status" value="1"/>
</dbReference>
<evidence type="ECO:0000256" key="2">
    <source>
        <dbReference type="SAM" id="Phobius"/>
    </source>
</evidence>
<feature type="transmembrane region" description="Helical" evidence="2">
    <location>
        <begin position="116"/>
        <end position="139"/>
    </location>
</feature>
<dbReference type="PANTHER" id="PTHR40465">
    <property type="entry name" value="CHROMOSOME 1, WHOLE GENOME SHOTGUN SEQUENCE"/>
    <property type="match status" value="1"/>
</dbReference>
<accession>A0A5C3MSD6</accession>
<feature type="transmembrane region" description="Helical" evidence="2">
    <location>
        <begin position="159"/>
        <end position="181"/>
    </location>
</feature>
<dbReference type="EMBL" id="ML213528">
    <property type="protein sequence ID" value="TFK46678.1"/>
    <property type="molecule type" value="Genomic_DNA"/>
</dbReference>
<feature type="transmembrane region" description="Helical" evidence="2">
    <location>
        <begin position="201"/>
        <end position="222"/>
    </location>
</feature>
<evidence type="ECO:0000313" key="5">
    <source>
        <dbReference type="Proteomes" id="UP000305948"/>
    </source>
</evidence>
<feature type="transmembrane region" description="Helical" evidence="2">
    <location>
        <begin position="12"/>
        <end position="33"/>
    </location>
</feature>
<dbReference type="AlphaFoldDB" id="A0A5C3MSD6"/>
<name>A0A5C3MSD6_9AGAM</name>
<evidence type="ECO:0000259" key="3">
    <source>
        <dbReference type="Pfam" id="PF20152"/>
    </source>
</evidence>
<keyword evidence="2" id="KW-0472">Membrane</keyword>
<gene>
    <name evidence="4" type="ORF">OE88DRAFT_884315</name>
</gene>
<reference evidence="4 5" key="1">
    <citation type="journal article" date="2019" name="Nat. Ecol. Evol.">
        <title>Megaphylogeny resolves global patterns of mushroom evolution.</title>
        <authorList>
            <person name="Varga T."/>
            <person name="Krizsan K."/>
            <person name="Foldi C."/>
            <person name="Dima B."/>
            <person name="Sanchez-Garcia M."/>
            <person name="Sanchez-Ramirez S."/>
            <person name="Szollosi G.J."/>
            <person name="Szarkandi J.G."/>
            <person name="Papp V."/>
            <person name="Albert L."/>
            <person name="Andreopoulos W."/>
            <person name="Angelini C."/>
            <person name="Antonin V."/>
            <person name="Barry K.W."/>
            <person name="Bougher N.L."/>
            <person name="Buchanan P."/>
            <person name="Buyck B."/>
            <person name="Bense V."/>
            <person name="Catcheside P."/>
            <person name="Chovatia M."/>
            <person name="Cooper J."/>
            <person name="Damon W."/>
            <person name="Desjardin D."/>
            <person name="Finy P."/>
            <person name="Geml J."/>
            <person name="Haridas S."/>
            <person name="Hughes K."/>
            <person name="Justo A."/>
            <person name="Karasinski D."/>
            <person name="Kautmanova I."/>
            <person name="Kiss B."/>
            <person name="Kocsube S."/>
            <person name="Kotiranta H."/>
            <person name="LaButti K.M."/>
            <person name="Lechner B.E."/>
            <person name="Liimatainen K."/>
            <person name="Lipzen A."/>
            <person name="Lukacs Z."/>
            <person name="Mihaltcheva S."/>
            <person name="Morgado L.N."/>
            <person name="Niskanen T."/>
            <person name="Noordeloos M.E."/>
            <person name="Ohm R.A."/>
            <person name="Ortiz-Santana B."/>
            <person name="Ovrebo C."/>
            <person name="Racz N."/>
            <person name="Riley R."/>
            <person name="Savchenko A."/>
            <person name="Shiryaev A."/>
            <person name="Soop K."/>
            <person name="Spirin V."/>
            <person name="Szebenyi C."/>
            <person name="Tomsovsky M."/>
            <person name="Tulloss R.E."/>
            <person name="Uehling J."/>
            <person name="Grigoriev I.V."/>
            <person name="Vagvolgyi C."/>
            <person name="Papp T."/>
            <person name="Martin F.M."/>
            <person name="Miettinen O."/>
            <person name="Hibbett D.S."/>
            <person name="Nagy L.G."/>
        </authorList>
    </citation>
    <scope>NUCLEOTIDE SEQUENCE [LARGE SCALE GENOMIC DNA]</scope>
    <source>
        <strain evidence="4 5">OMC1185</strain>
    </source>
</reference>
<evidence type="ECO:0000313" key="4">
    <source>
        <dbReference type="EMBL" id="TFK46678.1"/>
    </source>
</evidence>